<dbReference type="Proteomes" id="UP000631114">
    <property type="component" value="Unassembled WGS sequence"/>
</dbReference>
<dbReference type="Gene3D" id="1.20.120.1240">
    <property type="entry name" value="Dynamin, middle domain"/>
    <property type="match status" value="1"/>
</dbReference>
<sequence length="116" mass="13390">MAQQDNFITAVRKLSLGYGNEFDINGYGEVGIGHLKGYPLIVEQAFDMRMRITAYWKIVLKRMLDNLALHLLFNVQNLVNKEMETEIINEMMDLITVEALKGCLNNRLLWRQGVKS</sequence>
<gene>
    <name evidence="1" type="ORF">IFM89_003201</name>
</gene>
<proteinExistence type="predicted"/>
<accession>A0A835LE48</accession>
<organism evidence="1 2">
    <name type="scientific">Coptis chinensis</name>
    <dbReference type="NCBI Taxonomy" id="261450"/>
    <lineage>
        <taxon>Eukaryota</taxon>
        <taxon>Viridiplantae</taxon>
        <taxon>Streptophyta</taxon>
        <taxon>Embryophyta</taxon>
        <taxon>Tracheophyta</taxon>
        <taxon>Spermatophyta</taxon>
        <taxon>Magnoliopsida</taxon>
        <taxon>Ranunculales</taxon>
        <taxon>Ranunculaceae</taxon>
        <taxon>Coptidoideae</taxon>
        <taxon>Coptis</taxon>
    </lineage>
</organism>
<comment type="caution">
    <text evidence="1">The sequence shown here is derived from an EMBL/GenBank/DDBJ whole genome shotgun (WGS) entry which is preliminary data.</text>
</comment>
<protein>
    <submittedName>
        <fullName evidence="1">Uncharacterized protein</fullName>
    </submittedName>
</protein>
<dbReference type="EMBL" id="JADFTS010000008">
    <property type="protein sequence ID" value="KAF9591250.1"/>
    <property type="molecule type" value="Genomic_DNA"/>
</dbReference>
<evidence type="ECO:0000313" key="2">
    <source>
        <dbReference type="Proteomes" id="UP000631114"/>
    </source>
</evidence>
<dbReference type="AlphaFoldDB" id="A0A835LE48"/>
<reference evidence="1 2" key="1">
    <citation type="submission" date="2020-10" db="EMBL/GenBank/DDBJ databases">
        <title>The Coptis chinensis genome and diversification of protoberbering-type alkaloids.</title>
        <authorList>
            <person name="Wang B."/>
            <person name="Shu S."/>
            <person name="Song C."/>
            <person name="Liu Y."/>
        </authorList>
    </citation>
    <scope>NUCLEOTIDE SEQUENCE [LARGE SCALE GENOMIC DNA]</scope>
    <source>
        <strain evidence="1">HL-2020</strain>
        <tissue evidence="1">Leaf</tissue>
    </source>
</reference>
<keyword evidence="2" id="KW-1185">Reference proteome</keyword>
<name>A0A835LE48_9MAGN</name>
<dbReference type="OrthoDB" id="5061070at2759"/>
<evidence type="ECO:0000313" key="1">
    <source>
        <dbReference type="EMBL" id="KAF9591250.1"/>
    </source>
</evidence>